<organism evidence="2 3">
    <name type="scientific">Lottia gigantea</name>
    <name type="common">Giant owl limpet</name>
    <dbReference type="NCBI Taxonomy" id="225164"/>
    <lineage>
        <taxon>Eukaryota</taxon>
        <taxon>Metazoa</taxon>
        <taxon>Spiralia</taxon>
        <taxon>Lophotrochozoa</taxon>
        <taxon>Mollusca</taxon>
        <taxon>Gastropoda</taxon>
        <taxon>Patellogastropoda</taxon>
        <taxon>Lottioidea</taxon>
        <taxon>Lottiidae</taxon>
        <taxon>Lottia</taxon>
    </lineage>
</organism>
<feature type="region of interest" description="Disordered" evidence="1">
    <location>
        <begin position="56"/>
        <end position="88"/>
    </location>
</feature>
<feature type="compositionally biased region" description="Low complexity" evidence="1">
    <location>
        <begin position="75"/>
        <end position="84"/>
    </location>
</feature>
<dbReference type="PANTHER" id="PTHR15208:SF2">
    <property type="entry name" value="RECEPTOR-BINDING CANCER ANTIGEN EXPRESSED ON SISO CELLS"/>
    <property type="match status" value="1"/>
</dbReference>
<keyword evidence="3" id="KW-1185">Reference proteome</keyword>
<dbReference type="EMBL" id="KB203771">
    <property type="protein sequence ID" value="ESO83231.1"/>
    <property type="molecule type" value="Genomic_DNA"/>
</dbReference>
<reference evidence="2 3" key="1">
    <citation type="journal article" date="2013" name="Nature">
        <title>Insights into bilaterian evolution from three spiralian genomes.</title>
        <authorList>
            <person name="Simakov O."/>
            <person name="Marletaz F."/>
            <person name="Cho S.J."/>
            <person name="Edsinger-Gonzales E."/>
            <person name="Havlak P."/>
            <person name="Hellsten U."/>
            <person name="Kuo D.H."/>
            <person name="Larsson T."/>
            <person name="Lv J."/>
            <person name="Arendt D."/>
            <person name="Savage R."/>
            <person name="Osoegawa K."/>
            <person name="de Jong P."/>
            <person name="Grimwood J."/>
            <person name="Chapman J.A."/>
            <person name="Shapiro H."/>
            <person name="Aerts A."/>
            <person name="Otillar R.P."/>
            <person name="Terry A.Y."/>
            <person name="Boore J.L."/>
            <person name="Grigoriev I.V."/>
            <person name="Lindberg D.R."/>
            <person name="Seaver E.C."/>
            <person name="Weisblat D.A."/>
            <person name="Putnam N.H."/>
            <person name="Rokhsar D.S."/>
        </authorList>
    </citation>
    <scope>NUCLEOTIDE SEQUENCE [LARGE SCALE GENOMIC DNA]</scope>
</reference>
<evidence type="ECO:0008006" key="4">
    <source>
        <dbReference type="Google" id="ProtNLM"/>
    </source>
</evidence>
<dbReference type="RefSeq" id="XP_009066180.1">
    <property type="nucleotide sequence ID" value="XM_009067932.1"/>
</dbReference>
<dbReference type="HOGENOM" id="CLU_094995_0_0_1"/>
<gene>
    <name evidence="2" type="ORF">LOTGIDRAFT_169642</name>
</gene>
<evidence type="ECO:0000256" key="1">
    <source>
        <dbReference type="SAM" id="MobiDB-lite"/>
    </source>
</evidence>
<feature type="region of interest" description="Disordered" evidence="1">
    <location>
        <begin position="191"/>
        <end position="211"/>
    </location>
</feature>
<dbReference type="AlphaFoldDB" id="V3ZQR1"/>
<name>V3ZQR1_LOTGI</name>
<dbReference type="GeneID" id="20241190"/>
<dbReference type="InterPro" id="IPR017025">
    <property type="entry name" value="Cancer-assoc_antigen_RCAS1"/>
</dbReference>
<dbReference type="OMA" id="LGEMENW"/>
<accession>V3ZQR1</accession>
<evidence type="ECO:0000313" key="2">
    <source>
        <dbReference type="EMBL" id="ESO83231.1"/>
    </source>
</evidence>
<dbReference type="PIRSF" id="PIRSF034247">
    <property type="entry name" value="RCAS1"/>
    <property type="match status" value="1"/>
</dbReference>
<dbReference type="CTD" id="20241190"/>
<dbReference type="PANTHER" id="PTHR15208">
    <property type="entry name" value="RECEPTOR-BINDING CANCER ANTIGEN EXPRESSED ON SISO CELLS CANCER ASSOCIATED SURFACE ANTIGEN RCAS1 ESTROGEN RECEPTOR-BINDING FRAGMENT- ASSOCIATED GENE 9 PROTEIN"/>
    <property type="match status" value="1"/>
</dbReference>
<dbReference type="KEGG" id="lgi:LOTGIDRAFT_169642"/>
<sequence>MKALINIIKSIFNLIRYLLSPLKRAVCRRRRSSESDFAAPVTDLNSLSIDMTQSYPGNNDIQMEPWDSWNDAGTNNRSNNNYGNPTQQYINNYRQNLKKPEPEPVPEPDYFEDMEPSLRKTAKIHVKKKHAADNNINKSAISNRLAMTSDIPLQTGSELDAWEDENNAWDEVGDEDLSYEAEVALKDKRRAERQQRQLEHQKRKLEKESRLNRKDRDIVAVKLS</sequence>
<dbReference type="OrthoDB" id="10017216at2759"/>
<dbReference type="GO" id="GO:0030141">
    <property type="term" value="C:secretory granule"/>
    <property type="evidence" value="ECO:0007669"/>
    <property type="project" value="TreeGrafter"/>
</dbReference>
<protein>
    <recommendedName>
        <fullName evidence="4">Receptor-binding cancer antigen expressed on SiSo cells</fullName>
    </recommendedName>
</protein>
<dbReference type="STRING" id="225164.V3ZQR1"/>
<evidence type="ECO:0000313" key="3">
    <source>
        <dbReference type="Proteomes" id="UP000030746"/>
    </source>
</evidence>
<proteinExistence type="predicted"/>
<dbReference type="Proteomes" id="UP000030746">
    <property type="component" value="Unassembled WGS sequence"/>
</dbReference>